<keyword evidence="2" id="KW-0238">DNA-binding</keyword>
<dbReference type="RefSeq" id="WP_034743652.1">
    <property type="nucleotide sequence ID" value="NZ_AWFG01000074.1"/>
</dbReference>
<dbReference type="eggNOG" id="COG2207">
    <property type="taxonomic scope" value="Bacteria"/>
</dbReference>
<dbReference type="GO" id="GO:0000976">
    <property type="term" value="F:transcription cis-regulatory region binding"/>
    <property type="evidence" value="ECO:0007669"/>
    <property type="project" value="TreeGrafter"/>
</dbReference>
<evidence type="ECO:0000256" key="3">
    <source>
        <dbReference type="ARBA" id="ARBA00023163"/>
    </source>
</evidence>
<dbReference type="OrthoDB" id="9805730at2"/>
<keyword evidence="3" id="KW-0804">Transcription</keyword>
<dbReference type="Pfam" id="PF12833">
    <property type="entry name" value="HTH_18"/>
    <property type="match status" value="1"/>
</dbReference>
<dbReference type="Pfam" id="PF12625">
    <property type="entry name" value="Arabinose_bd"/>
    <property type="match status" value="1"/>
</dbReference>
<dbReference type="Proteomes" id="UP000027190">
    <property type="component" value="Unassembled WGS sequence"/>
</dbReference>
<keyword evidence="6" id="KW-1185">Reference proteome</keyword>
<dbReference type="PANTHER" id="PTHR47894:SF1">
    <property type="entry name" value="HTH-TYPE TRANSCRIPTIONAL REGULATOR VQSM"/>
    <property type="match status" value="1"/>
</dbReference>
<name>A0A062UEH9_9PROT</name>
<comment type="caution">
    <text evidence="5">The sequence shown here is derived from an EMBL/GenBank/DDBJ whole genome shotgun (WGS) entry which is preliminary data.</text>
</comment>
<dbReference type="GO" id="GO:0003700">
    <property type="term" value="F:DNA-binding transcription factor activity"/>
    <property type="evidence" value="ECO:0007669"/>
    <property type="project" value="InterPro"/>
</dbReference>
<evidence type="ECO:0000256" key="2">
    <source>
        <dbReference type="ARBA" id="ARBA00023125"/>
    </source>
</evidence>
<dbReference type="EMBL" id="AWFG01000074">
    <property type="protein sequence ID" value="KCZ54535.1"/>
    <property type="molecule type" value="Genomic_DNA"/>
</dbReference>
<organism evidence="5 6">
    <name type="scientific">Hyphomonas chukchiensis</name>
    <dbReference type="NCBI Taxonomy" id="1280947"/>
    <lineage>
        <taxon>Bacteria</taxon>
        <taxon>Pseudomonadati</taxon>
        <taxon>Pseudomonadota</taxon>
        <taxon>Alphaproteobacteria</taxon>
        <taxon>Hyphomonadales</taxon>
        <taxon>Hyphomonadaceae</taxon>
        <taxon>Hyphomonas</taxon>
    </lineage>
</organism>
<sequence length="350" mass="39545">MSFRATSVLFAQVRPILVSAAESGVDVEGILARLGLVEGMRATDPERRLELKDYYRIQRDIAQSLDDLTARLSERTLTYKTGNFVIAQAQQSRTLQDAMVSLAEHFNMMHGAPYNSVRVGAGHSAFVVDDSTFPYRFRHDTELMHFVGDCLLIKVHCLLDSLSNGLATQAIRRVRLQRTRSGTPHTQNEFWDVPLEFGRPAYELVYDHDIACQTIPNIDRIDLSTDGIFARVISHLERKSPSADKRSYSARILELVAEDCVDQGEVAERLGVSVATLRRRLDEEGLCFRDLVRQSRFNKAEYLLSNGRSVTQVCETLNYSDIRAFNRAFKKWKGLTPAEFAKQAKPLKAG</sequence>
<dbReference type="AlphaFoldDB" id="A0A062UEH9"/>
<dbReference type="STRING" id="1280947.HY30_09620"/>
<dbReference type="InterPro" id="IPR018060">
    <property type="entry name" value="HTH_AraC"/>
</dbReference>
<reference evidence="5 6" key="1">
    <citation type="journal article" date="2014" name="Antonie Van Leeuwenhoek">
        <title>Hyphomonas beringensis sp. nov. and Hyphomonas chukchiensis sp. nov., isolated from surface seawater of the Bering Sea and Chukchi Sea.</title>
        <authorList>
            <person name="Li C."/>
            <person name="Lai Q."/>
            <person name="Li G."/>
            <person name="Dong C."/>
            <person name="Wang J."/>
            <person name="Liao Y."/>
            <person name="Shao Z."/>
        </authorList>
    </citation>
    <scope>NUCLEOTIDE SEQUENCE [LARGE SCALE GENOMIC DNA]</scope>
    <source>
        <strain evidence="5 6">BH-BN04-4</strain>
    </source>
</reference>
<dbReference type="Gene3D" id="1.10.10.60">
    <property type="entry name" value="Homeodomain-like"/>
    <property type="match status" value="1"/>
</dbReference>
<proteinExistence type="predicted"/>
<evidence type="ECO:0000256" key="1">
    <source>
        <dbReference type="ARBA" id="ARBA00023015"/>
    </source>
</evidence>
<dbReference type="PANTHER" id="PTHR47894">
    <property type="entry name" value="HTH-TYPE TRANSCRIPTIONAL REGULATOR GADX"/>
    <property type="match status" value="1"/>
</dbReference>
<dbReference type="PATRIC" id="fig|1280947.3.peg.3376"/>
<dbReference type="SUPFAM" id="SSF46689">
    <property type="entry name" value="Homeodomain-like"/>
    <property type="match status" value="1"/>
</dbReference>
<protein>
    <recommendedName>
        <fullName evidence="4">HTH araC/xylS-type domain-containing protein</fullName>
    </recommendedName>
</protein>
<accession>A0A062UEH9</accession>
<dbReference type="PROSITE" id="PS01124">
    <property type="entry name" value="HTH_ARAC_FAMILY_2"/>
    <property type="match status" value="1"/>
</dbReference>
<feature type="domain" description="HTH araC/xylS-type" evidence="4">
    <location>
        <begin position="246"/>
        <end position="343"/>
    </location>
</feature>
<dbReference type="InterPro" id="IPR032687">
    <property type="entry name" value="AraC-type_N"/>
</dbReference>
<keyword evidence="1" id="KW-0805">Transcription regulation</keyword>
<evidence type="ECO:0000313" key="5">
    <source>
        <dbReference type="EMBL" id="KCZ54535.1"/>
    </source>
</evidence>
<dbReference type="SMART" id="SM00342">
    <property type="entry name" value="HTH_ARAC"/>
    <property type="match status" value="1"/>
</dbReference>
<dbReference type="GO" id="GO:0005829">
    <property type="term" value="C:cytosol"/>
    <property type="evidence" value="ECO:0007669"/>
    <property type="project" value="TreeGrafter"/>
</dbReference>
<evidence type="ECO:0000259" key="4">
    <source>
        <dbReference type="PROSITE" id="PS01124"/>
    </source>
</evidence>
<gene>
    <name evidence="5" type="ORF">HY30_09620</name>
</gene>
<evidence type="ECO:0000313" key="6">
    <source>
        <dbReference type="Proteomes" id="UP000027190"/>
    </source>
</evidence>
<dbReference type="InterPro" id="IPR009057">
    <property type="entry name" value="Homeodomain-like_sf"/>
</dbReference>